<dbReference type="Proteomes" id="UP000060787">
    <property type="component" value="Chromosome"/>
</dbReference>
<gene>
    <name evidence="2" type="ORF">LA76x_0274</name>
</gene>
<accession>A0A0S2F4F6</accession>
<dbReference type="EMBL" id="CP011129">
    <property type="protein sequence ID" value="ALN78436.1"/>
    <property type="molecule type" value="Genomic_DNA"/>
</dbReference>
<dbReference type="KEGG" id="lab:LA76x_0274"/>
<evidence type="ECO:0008006" key="4">
    <source>
        <dbReference type="Google" id="ProtNLM"/>
    </source>
</evidence>
<protein>
    <recommendedName>
        <fullName evidence="4">Transmembrane protein</fullName>
    </recommendedName>
</protein>
<proteinExistence type="predicted"/>
<feature type="transmembrane region" description="Helical" evidence="1">
    <location>
        <begin position="46"/>
        <end position="66"/>
    </location>
</feature>
<name>A0A0S2F4F6_LYSAN</name>
<organism evidence="2 3">
    <name type="scientific">Lysobacter antibioticus</name>
    <dbReference type="NCBI Taxonomy" id="84531"/>
    <lineage>
        <taxon>Bacteria</taxon>
        <taxon>Pseudomonadati</taxon>
        <taxon>Pseudomonadota</taxon>
        <taxon>Gammaproteobacteria</taxon>
        <taxon>Lysobacterales</taxon>
        <taxon>Lysobacteraceae</taxon>
        <taxon>Lysobacter</taxon>
    </lineage>
</organism>
<reference evidence="2 3" key="1">
    <citation type="journal article" date="2015" name="BMC Genomics">
        <title>Comparative genomics and metabolic profiling of the genus Lysobacter.</title>
        <authorList>
            <person name="de Bruijn I."/>
            <person name="Cheng X."/>
            <person name="de Jager V."/>
            <person name="Exposito R.G."/>
            <person name="Watrous J."/>
            <person name="Patel N."/>
            <person name="Postma J."/>
            <person name="Dorrestein P.C."/>
            <person name="Kobayashi D."/>
            <person name="Raaijmakers J.M."/>
        </authorList>
    </citation>
    <scope>NUCLEOTIDE SEQUENCE [LARGE SCALE GENOMIC DNA]</scope>
    <source>
        <strain evidence="2 3">76</strain>
    </source>
</reference>
<keyword evidence="1" id="KW-0812">Transmembrane</keyword>
<sequence>MECTMKRNTVGFLLSLLALSVAVIVFRDSYLFSKVSIRPPWAEFLPGWLGVSDFIGLLCLAPAALLPERLKSAAAALATCVLLAPVPVLIAYSNYHAHAIVWMSLLFDYCWVGLHCLIPAVMLFIVRGIVDGSRALAKRASSR</sequence>
<keyword evidence="3" id="KW-1185">Reference proteome</keyword>
<evidence type="ECO:0000313" key="3">
    <source>
        <dbReference type="Proteomes" id="UP000060787"/>
    </source>
</evidence>
<keyword evidence="1" id="KW-1133">Transmembrane helix</keyword>
<feature type="transmembrane region" description="Helical" evidence="1">
    <location>
        <begin position="73"/>
        <end position="93"/>
    </location>
</feature>
<evidence type="ECO:0000256" key="1">
    <source>
        <dbReference type="SAM" id="Phobius"/>
    </source>
</evidence>
<dbReference type="AlphaFoldDB" id="A0A0S2F4F6"/>
<feature type="transmembrane region" description="Helical" evidence="1">
    <location>
        <begin position="99"/>
        <end position="126"/>
    </location>
</feature>
<dbReference type="PATRIC" id="fig|84531.8.peg.278"/>
<evidence type="ECO:0000313" key="2">
    <source>
        <dbReference type="EMBL" id="ALN78436.1"/>
    </source>
</evidence>
<keyword evidence="1" id="KW-0472">Membrane</keyword>